<gene>
    <name evidence="1" type="ORF">ACPOL_6785</name>
</gene>
<dbReference type="AlphaFoldDB" id="A0A2Z5GBI8"/>
<keyword evidence="2" id="KW-1185">Reference proteome</keyword>
<dbReference type="OrthoDB" id="8455707at2"/>
<dbReference type="KEGG" id="abas:ACPOL_6785"/>
<keyword evidence="1" id="KW-0614">Plasmid</keyword>
<sequence>MREHTLELPREVTAESVIGYARLFQLENWLRELVYLETKANFGKGWWTEAEQALARSDSSGIPADKSIVRDKKHRHMATPENDPLWFLSLDSLLKIIFDAQLWPLFEGYLTTKDLLQAKFSEITPIRNRVSHNRSLHKDDIDRLRRVLRDLDHGFWRFCTSFNDHHNFIADLRSDPIYLHFRDRIGFDYAEVGPNRWALVGSTVGMTQNVMVGYSYRPGADRTEFAAKGRLYHFNFSQIARRGRPLDYQKILEHCQVLFPMIVYVILDSFQNGLRVSIPALYSPQEIIETAERFYYATGNLFTFSYREQFEKPADSKGGFQFADYEAINRVFEEIAARWPHYVIPPGHALEVLGPDTPCSFFEA</sequence>
<protein>
    <submittedName>
        <fullName evidence="1">Uncharacterized protein</fullName>
    </submittedName>
</protein>
<geneLocation type="plasmid" evidence="2">
    <name>pacpol1</name>
</geneLocation>
<evidence type="ECO:0000313" key="2">
    <source>
        <dbReference type="Proteomes" id="UP000253606"/>
    </source>
</evidence>
<organism evidence="1 2">
    <name type="scientific">Acidisarcina polymorpha</name>
    <dbReference type="NCBI Taxonomy" id="2211140"/>
    <lineage>
        <taxon>Bacteria</taxon>
        <taxon>Pseudomonadati</taxon>
        <taxon>Acidobacteriota</taxon>
        <taxon>Terriglobia</taxon>
        <taxon>Terriglobales</taxon>
        <taxon>Acidobacteriaceae</taxon>
        <taxon>Acidisarcina</taxon>
    </lineage>
</organism>
<evidence type="ECO:0000313" key="1">
    <source>
        <dbReference type="EMBL" id="AXC15995.1"/>
    </source>
</evidence>
<reference evidence="1 2" key="1">
    <citation type="journal article" date="2018" name="Front. Microbiol.">
        <title>Hydrolytic Capabilities as a Key to Environmental Success: Chitinolytic and Cellulolytic Acidobacteria From Acidic Sub-arctic Soils and Boreal Peatlands.</title>
        <authorList>
            <person name="Belova S.E."/>
            <person name="Ravin N.V."/>
            <person name="Pankratov T.A."/>
            <person name="Rakitin A.L."/>
            <person name="Ivanova A.A."/>
            <person name="Beletsky A.V."/>
            <person name="Mardanov A.V."/>
            <person name="Sinninghe Damste J.S."/>
            <person name="Dedysh S.N."/>
        </authorList>
    </citation>
    <scope>NUCLEOTIDE SEQUENCE [LARGE SCALE GENOMIC DNA]</scope>
    <source>
        <strain evidence="1 2">SBC82</strain>
        <plasmid evidence="2">pacpol1</plasmid>
    </source>
</reference>
<proteinExistence type="predicted"/>
<accession>A0A2Z5GBI8</accession>
<dbReference type="RefSeq" id="WP_114211201.1">
    <property type="nucleotide sequence ID" value="NZ_CP030841.1"/>
</dbReference>
<name>A0A2Z5GBI8_9BACT</name>
<dbReference type="Proteomes" id="UP000253606">
    <property type="component" value="Plasmid pACPOL1"/>
</dbReference>
<dbReference type="EMBL" id="CP030841">
    <property type="protein sequence ID" value="AXC15995.1"/>
    <property type="molecule type" value="Genomic_DNA"/>
</dbReference>